<dbReference type="Proteomes" id="UP000538075">
    <property type="component" value="Unassembled WGS sequence"/>
</dbReference>
<gene>
    <name evidence="1" type="ORF">FHK98_18555</name>
</gene>
<proteinExistence type="predicted"/>
<comment type="caution">
    <text evidence="1">The sequence shown here is derived from an EMBL/GenBank/DDBJ whole genome shotgun (WGS) entry which is preliminary data.</text>
</comment>
<evidence type="ECO:0000313" key="2">
    <source>
        <dbReference type="Proteomes" id="UP000538075"/>
    </source>
</evidence>
<keyword evidence="1" id="KW-0418">Kinase</keyword>
<sequence>MVKLRQSSFRRILVTRILLVFVPVLLIGEIAALNKARSSLLNNVRQNLIDSAINKGEKITDAIATLETNLLTATQTQAIKSGSVIE</sequence>
<dbReference type="GO" id="GO:0016301">
    <property type="term" value="F:kinase activity"/>
    <property type="evidence" value="ECO:0007669"/>
    <property type="project" value="UniProtKB-KW"/>
</dbReference>
<organism evidence="1 2">
    <name type="scientific">Cylindrospermopsis raciborskii CS-506_A</name>
    <dbReference type="NCBI Taxonomy" id="2585140"/>
    <lineage>
        <taxon>Bacteria</taxon>
        <taxon>Bacillati</taxon>
        <taxon>Cyanobacteriota</taxon>
        <taxon>Cyanophyceae</taxon>
        <taxon>Nostocales</taxon>
        <taxon>Aphanizomenonaceae</taxon>
        <taxon>Cylindrospermopsis</taxon>
    </lineage>
</organism>
<protein>
    <submittedName>
        <fullName evidence="1">Two-component sensor histidine kinase</fullName>
    </submittedName>
</protein>
<keyword evidence="1" id="KW-0808">Transferase</keyword>
<dbReference type="EMBL" id="VDFG01001231">
    <property type="protein sequence ID" value="MBA4467242.1"/>
    <property type="molecule type" value="Genomic_DNA"/>
</dbReference>
<reference evidence="1 2" key="1">
    <citation type="journal article" date="2020" name="J. Appl. Phycol.">
        <title>Morphological changes and genome evolution in Raphidiopsis raciborskii CS-506 after 23 years in culture.</title>
        <authorList>
            <person name="Willis A."/>
            <person name="Bent S.J."/>
            <person name="Jameson I.D."/>
        </authorList>
    </citation>
    <scope>NUCLEOTIDE SEQUENCE [LARGE SCALE GENOMIC DNA]</scope>
    <source>
        <strain evidence="1 2">CS-506_A</strain>
    </source>
</reference>
<feature type="non-terminal residue" evidence="1">
    <location>
        <position position="86"/>
    </location>
</feature>
<accession>A0A838WWS0</accession>
<dbReference type="AlphaFoldDB" id="A0A838WWS0"/>
<name>A0A838WWS0_9CYAN</name>
<evidence type="ECO:0000313" key="1">
    <source>
        <dbReference type="EMBL" id="MBA4467242.1"/>
    </source>
</evidence>